<dbReference type="EMBL" id="CP007029">
    <property type="protein sequence ID" value="AHE97439.1"/>
    <property type="molecule type" value="Genomic_DNA"/>
</dbReference>
<dbReference type="RefSeq" id="WP_006745958.1">
    <property type="nucleotide sequence ID" value="NZ_CP007029.1"/>
</dbReference>
<dbReference type="InterPro" id="IPR043519">
    <property type="entry name" value="NT_sf"/>
</dbReference>
<evidence type="ECO:0000313" key="2">
    <source>
        <dbReference type="EMBL" id="AHE97439.1"/>
    </source>
</evidence>
<organism evidence="2 3">
    <name type="scientific">Thioalkalivibrio paradoxus ARh 1</name>
    <dbReference type="NCBI Taxonomy" id="713585"/>
    <lineage>
        <taxon>Bacteria</taxon>
        <taxon>Pseudomonadati</taxon>
        <taxon>Pseudomonadota</taxon>
        <taxon>Gammaproteobacteria</taxon>
        <taxon>Chromatiales</taxon>
        <taxon>Ectothiorhodospiraceae</taxon>
        <taxon>Thioalkalivibrio</taxon>
    </lineage>
</organism>
<dbReference type="HOGENOM" id="CLU_164558_1_0_6"/>
<accession>W0DFL4</accession>
<dbReference type="STRING" id="713585.THITH_03195"/>
<dbReference type="KEGG" id="tti:THITH_03195"/>
<dbReference type="Gene3D" id="3.30.460.10">
    <property type="entry name" value="Beta Polymerase, domain 2"/>
    <property type="match status" value="1"/>
</dbReference>
<dbReference type="Proteomes" id="UP000005289">
    <property type="component" value="Chromosome"/>
</dbReference>
<gene>
    <name evidence="2" type="ORF">THITH_03195</name>
</gene>
<feature type="domain" description="Polymerase nucleotidyl transferase" evidence="1">
    <location>
        <begin position="11"/>
        <end position="79"/>
    </location>
</feature>
<dbReference type="GO" id="GO:0016779">
    <property type="term" value="F:nucleotidyltransferase activity"/>
    <property type="evidence" value="ECO:0007669"/>
    <property type="project" value="InterPro"/>
</dbReference>
<evidence type="ECO:0000259" key="1">
    <source>
        <dbReference type="Pfam" id="PF01909"/>
    </source>
</evidence>
<dbReference type="Pfam" id="PF01909">
    <property type="entry name" value="NTP_transf_2"/>
    <property type="match status" value="1"/>
</dbReference>
<keyword evidence="3" id="KW-1185">Reference proteome</keyword>
<dbReference type="OrthoDB" id="14556at2"/>
<dbReference type="InterPro" id="IPR002934">
    <property type="entry name" value="Polymerase_NTP_transf_dom"/>
</dbReference>
<proteinExistence type="predicted"/>
<dbReference type="SUPFAM" id="SSF81301">
    <property type="entry name" value="Nucleotidyltransferase"/>
    <property type="match status" value="1"/>
</dbReference>
<sequence length="99" mass="11167">MRLSPEQQTIIRDEVARAFGPDARVRLFGSRTDDTARGGDIDLYVEADGTPDDLLERELKLHAALQRRLGERRVDLVVHRRGSPPRSIDTHAQRTGLPL</sequence>
<dbReference type="AlphaFoldDB" id="W0DFL4"/>
<reference evidence="2 3" key="1">
    <citation type="submission" date="2013-12" db="EMBL/GenBank/DDBJ databases">
        <authorList>
            <consortium name="DOE Joint Genome Institute"/>
            <person name="Muyzer G."/>
            <person name="Huntemann M."/>
            <person name="Han J."/>
            <person name="Chen A."/>
            <person name="Kyrpides N."/>
            <person name="Mavromatis K."/>
            <person name="Markowitz V."/>
            <person name="Palaniappan K."/>
            <person name="Ivanova N."/>
            <person name="Schaumberg A."/>
            <person name="Pati A."/>
            <person name="Liolios K."/>
            <person name="Nordberg H.P."/>
            <person name="Cantor M.N."/>
            <person name="Hua S.X."/>
            <person name="Woyke T."/>
        </authorList>
    </citation>
    <scope>NUCLEOTIDE SEQUENCE [LARGE SCALE GENOMIC DNA]</scope>
    <source>
        <strain evidence="2 3">ARh 1</strain>
    </source>
</reference>
<evidence type="ECO:0000313" key="3">
    <source>
        <dbReference type="Proteomes" id="UP000005289"/>
    </source>
</evidence>
<protein>
    <submittedName>
        <fullName evidence="2">DNA polymerase III subunit beta</fullName>
    </submittedName>
</protein>
<name>W0DFL4_9GAMM</name>